<evidence type="ECO:0000256" key="5">
    <source>
        <dbReference type="ARBA" id="ARBA00022989"/>
    </source>
</evidence>
<sequence length="445" mass="48271">MTNSDQTKRSLVFVVSILIMAYGLWVSTIGAMAVQSADLFATWLAAEFYHAGQMDQIYPAAGRFFTMTTPSEWWDRAVQTDPEGRIFPYIYPPLWVALFSGLTPLTDFATFDLAFLIVHQIALFGTVVCASRLLNLHGQAQLVFVALTYVALTNTMPALLALSENQPQILVSFLIVLAFERMHTGHARQAGAVLALAAAIKLYPVLFVVIFIGRRQWRALASFAIVGGGLGLASIALAGWPLHAEYLQLIKTMTRSVVITNNSYSIDALISGVVWTDHITYVRSSSLADGDLGWYAIAKSPLWATISAILTLAALAGAATLAARNPNDPFVLPTLAVALALLSPLTWSYTYLTAFVFVGALPARLGKVGWGVAIGIAVVFFRSTPLHQLGLVYPFLSYGWVVCGLVIMVFFLSLLAALWRSHQSEGEGADASRPPAPFLPMPNRG</sequence>
<keyword evidence="11" id="KW-1185">Reference proteome</keyword>
<evidence type="ECO:0000256" key="4">
    <source>
        <dbReference type="ARBA" id="ARBA00022692"/>
    </source>
</evidence>
<evidence type="ECO:0000256" key="6">
    <source>
        <dbReference type="ARBA" id="ARBA00023136"/>
    </source>
</evidence>
<evidence type="ECO:0008006" key="12">
    <source>
        <dbReference type="Google" id="ProtNLM"/>
    </source>
</evidence>
<feature type="transmembrane region" description="Helical" evidence="9">
    <location>
        <begin position="398"/>
        <end position="419"/>
    </location>
</feature>
<evidence type="ECO:0000256" key="1">
    <source>
        <dbReference type="ARBA" id="ARBA00004651"/>
    </source>
</evidence>
<reference evidence="10 11" key="1">
    <citation type="submission" date="2017-03" db="EMBL/GenBank/DDBJ databases">
        <authorList>
            <person name="Afonso C.L."/>
            <person name="Miller P.J."/>
            <person name="Scott M.A."/>
            <person name="Spackman E."/>
            <person name="Goraichik I."/>
            <person name="Dimitrov K.M."/>
            <person name="Suarez D.L."/>
            <person name="Swayne D.E."/>
        </authorList>
    </citation>
    <scope>NUCLEOTIDE SEQUENCE [LARGE SCALE GENOMIC DNA]</scope>
    <source>
        <strain evidence="10 11">CECT 8397</strain>
    </source>
</reference>
<proteinExistence type="inferred from homology"/>
<protein>
    <recommendedName>
        <fullName evidence="12">Polyprenol-phosphate-mannose-dependent alpha-(1-2)-phosphatidylinositol mannoside mannosyltransferase</fullName>
    </recommendedName>
</protein>
<dbReference type="GO" id="GO:0005886">
    <property type="term" value="C:plasma membrane"/>
    <property type="evidence" value="ECO:0007669"/>
    <property type="project" value="UniProtKB-SubCell"/>
</dbReference>
<keyword evidence="3" id="KW-0808">Transferase</keyword>
<feature type="transmembrane region" description="Helical" evidence="9">
    <location>
        <begin position="191"/>
        <end position="213"/>
    </location>
</feature>
<feature type="transmembrane region" description="Helical" evidence="9">
    <location>
        <begin position="12"/>
        <end position="34"/>
    </location>
</feature>
<evidence type="ECO:0000256" key="9">
    <source>
        <dbReference type="SAM" id="Phobius"/>
    </source>
</evidence>
<organism evidence="10 11">
    <name type="scientific">Pseudooctadecabacter jejudonensis</name>
    <dbReference type="NCBI Taxonomy" id="1391910"/>
    <lineage>
        <taxon>Bacteria</taxon>
        <taxon>Pseudomonadati</taxon>
        <taxon>Pseudomonadota</taxon>
        <taxon>Alphaproteobacteria</taxon>
        <taxon>Rhodobacterales</taxon>
        <taxon>Paracoccaceae</taxon>
        <taxon>Pseudooctadecabacter</taxon>
    </lineage>
</organism>
<feature type="compositionally biased region" description="Pro residues" evidence="8">
    <location>
        <begin position="434"/>
        <end position="445"/>
    </location>
</feature>
<feature type="transmembrane region" description="Helical" evidence="9">
    <location>
        <begin position="142"/>
        <end position="162"/>
    </location>
</feature>
<keyword evidence="2" id="KW-1003">Cell membrane</keyword>
<keyword evidence="6 9" id="KW-0472">Membrane</keyword>
<feature type="transmembrane region" description="Helical" evidence="9">
    <location>
        <begin position="219"/>
        <end position="242"/>
    </location>
</feature>
<dbReference type="Proteomes" id="UP000193623">
    <property type="component" value="Unassembled WGS sequence"/>
</dbReference>
<dbReference type="EMBL" id="FWFT01000003">
    <property type="protein sequence ID" value="SLN39121.1"/>
    <property type="molecule type" value="Genomic_DNA"/>
</dbReference>
<feature type="transmembrane region" description="Helical" evidence="9">
    <location>
        <begin position="302"/>
        <end position="323"/>
    </location>
</feature>
<keyword evidence="5 9" id="KW-1133">Transmembrane helix</keyword>
<dbReference type="RefSeq" id="WP_085864372.1">
    <property type="nucleotide sequence ID" value="NZ_FWFT01000003.1"/>
</dbReference>
<comment type="similarity">
    <text evidence="7">Belongs to the glycosyltransferase 87 family.</text>
</comment>
<evidence type="ECO:0000256" key="2">
    <source>
        <dbReference type="ARBA" id="ARBA00022475"/>
    </source>
</evidence>
<dbReference type="AlphaFoldDB" id="A0A1Y5SFU4"/>
<accession>A0A1Y5SFU4</accession>
<feature type="transmembrane region" description="Helical" evidence="9">
    <location>
        <begin position="108"/>
        <end position="130"/>
    </location>
</feature>
<feature type="region of interest" description="Disordered" evidence="8">
    <location>
        <begin position="426"/>
        <end position="445"/>
    </location>
</feature>
<evidence type="ECO:0000313" key="10">
    <source>
        <dbReference type="EMBL" id="SLN39121.1"/>
    </source>
</evidence>
<evidence type="ECO:0000256" key="7">
    <source>
        <dbReference type="ARBA" id="ARBA00024033"/>
    </source>
</evidence>
<dbReference type="GO" id="GO:0016758">
    <property type="term" value="F:hexosyltransferase activity"/>
    <property type="evidence" value="ECO:0007669"/>
    <property type="project" value="InterPro"/>
</dbReference>
<comment type="subcellular location">
    <subcellularLocation>
        <location evidence="1">Cell membrane</location>
        <topology evidence="1">Multi-pass membrane protein</topology>
    </subcellularLocation>
</comment>
<dbReference type="Pfam" id="PF09594">
    <property type="entry name" value="GT87"/>
    <property type="match status" value="1"/>
</dbReference>
<name>A0A1Y5SFU4_9RHOB</name>
<feature type="transmembrane region" description="Helical" evidence="9">
    <location>
        <begin position="335"/>
        <end position="361"/>
    </location>
</feature>
<evidence type="ECO:0000256" key="3">
    <source>
        <dbReference type="ARBA" id="ARBA00022679"/>
    </source>
</evidence>
<keyword evidence="4 9" id="KW-0812">Transmembrane</keyword>
<evidence type="ECO:0000256" key="8">
    <source>
        <dbReference type="SAM" id="MobiDB-lite"/>
    </source>
</evidence>
<dbReference type="OrthoDB" id="7865847at2"/>
<feature type="transmembrane region" description="Helical" evidence="9">
    <location>
        <begin position="368"/>
        <end position="386"/>
    </location>
</feature>
<gene>
    <name evidence="10" type="ORF">PSJ8397_01929</name>
</gene>
<evidence type="ECO:0000313" key="11">
    <source>
        <dbReference type="Proteomes" id="UP000193623"/>
    </source>
</evidence>
<dbReference type="InterPro" id="IPR018584">
    <property type="entry name" value="GT87"/>
</dbReference>